<gene>
    <name evidence="1" type="ORF">rCG_63156</name>
</gene>
<dbReference type="AlphaFoldDB" id="A6K0N0"/>
<sequence length="71" mass="7907">MTSSKIITPLGITHSLSSPFVNVTELLGVVSGRSNLWATLHHDSNLPPKCYIELWRTTLHCTSMRNETEIA</sequence>
<name>A6K0N0_RAT</name>
<evidence type="ECO:0000313" key="2">
    <source>
        <dbReference type="Proteomes" id="UP000234681"/>
    </source>
</evidence>
<evidence type="ECO:0000313" key="1">
    <source>
        <dbReference type="EMBL" id="EDL88188.1"/>
    </source>
</evidence>
<proteinExistence type="predicted"/>
<accession>A6K0N0</accession>
<dbReference type="Proteomes" id="UP000234681">
    <property type="component" value="Chromosome 4"/>
</dbReference>
<dbReference type="EMBL" id="CH474011">
    <property type="protein sequence ID" value="EDL88188.1"/>
    <property type="molecule type" value="Genomic_DNA"/>
</dbReference>
<protein>
    <submittedName>
        <fullName evidence="1">RCG63156</fullName>
    </submittedName>
</protein>
<reference evidence="1 2" key="1">
    <citation type="submission" date="2005-09" db="EMBL/GenBank/DDBJ databases">
        <authorList>
            <person name="Mural R.J."/>
            <person name="Li P.W."/>
            <person name="Adams M.D."/>
            <person name="Amanatides P.G."/>
            <person name="Baden-Tillson H."/>
            <person name="Barnstead M."/>
            <person name="Chin S.H."/>
            <person name="Dew I."/>
            <person name="Evans C.A."/>
            <person name="Ferriera S."/>
            <person name="Flanigan M."/>
            <person name="Fosler C."/>
            <person name="Glodek A."/>
            <person name="Gu Z."/>
            <person name="Holt R.A."/>
            <person name="Jennings D."/>
            <person name="Kraft C.L."/>
            <person name="Lu F."/>
            <person name="Nguyen T."/>
            <person name="Nusskern D.R."/>
            <person name="Pfannkoch C.M."/>
            <person name="Sitter C."/>
            <person name="Sutton G.G."/>
            <person name="Venter J.C."/>
            <person name="Wang Z."/>
            <person name="Woodage T."/>
            <person name="Zheng X.H."/>
            <person name="Zhong F."/>
        </authorList>
    </citation>
    <scope>NUCLEOTIDE SEQUENCE [LARGE SCALE GENOMIC DNA]</scope>
    <source>
        <strain>BN</strain>
        <strain evidence="2">Sprague-Dawley</strain>
    </source>
</reference>
<organism evidence="1 2">
    <name type="scientific">Rattus norvegicus</name>
    <name type="common">Rat</name>
    <dbReference type="NCBI Taxonomy" id="10116"/>
    <lineage>
        <taxon>Eukaryota</taxon>
        <taxon>Metazoa</taxon>
        <taxon>Chordata</taxon>
        <taxon>Craniata</taxon>
        <taxon>Vertebrata</taxon>
        <taxon>Euteleostomi</taxon>
        <taxon>Mammalia</taxon>
        <taxon>Eutheria</taxon>
        <taxon>Euarchontoglires</taxon>
        <taxon>Glires</taxon>
        <taxon>Rodentia</taxon>
        <taxon>Myomorpha</taxon>
        <taxon>Muroidea</taxon>
        <taxon>Muridae</taxon>
        <taxon>Murinae</taxon>
        <taxon>Rattus</taxon>
    </lineage>
</organism>